<reference evidence="11 12" key="1">
    <citation type="submission" date="2020-08" db="EMBL/GenBank/DDBJ databases">
        <title>Genome sequence of Sphingomonas sediminicola KACC 15039T.</title>
        <authorList>
            <person name="Hyun D.-W."/>
            <person name="Bae J.-W."/>
        </authorList>
    </citation>
    <scope>NUCLEOTIDE SEQUENCE [LARGE SCALE GENOMIC DNA]</scope>
    <source>
        <strain evidence="11 12">KACC 15039</strain>
    </source>
</reference>
<name>A0ABX6T8K8_9SPHN</name>
<dbReference type="PANTHER" id="PTHR41523">
    <property type="entry name" value="TWO-COMPONENT SYSTEM SENSOR PROTEIN"/>
    <property type="match status" value="1"/>
</dbReference>
<evidence type="ECO:0000256" key="8">
    <source>
        <dbReference type="PROSITE-ProRule" id="PRU00169"/>
    </source>
</evidence>
<keyword evidence="4" id="KW-0808">Transferase</keyword>
<dbReference type="SMART" id="SM00387">
    <property type="entry name" value="HATPase_c"/>
    <property type="match status" value="1"/>
</dbReference>
<dbReference type="InterPro" id="IPR001789">
    <property type="entry name" value="Sig_transdc_resp-reg_receiver"/>
</dbReference>
<dbReference type="InterPro" id="IPR036890">
    <property type="entry name" value="HATPase_C_sf"/>
</dbReference>
<proteinExistence type="predicted"/>
<accession>A0ABX6T8K8</accession>
<keyword evidence="7" id="KW-0067">ATP-binding</keyword>
<dbReference type="Gene3D" id="3.40.50.2300">
    <property type="match status" value="1"/>
</dbReference>
<dbReference type="Pfam" id="PF00072">
    <property type="entry name" value="Response_reg"/>
    <property type="match status" value="1"/>
</dbReference>
<evidence type="ECO:0000256" key="2">
    <source>
        <dbReference type="ARBA" id="ARBA00012438"/>
    </source>
</evidence>
<comment type="catalytic activity">
    <reaction evidence="1">
        <text>ATP + protein L-histidine = ADP + protein N-phospho-L-histidine.</text>
        <dbReference type="EC" id="2.7.13.3"/>
    </reaction>
</comment>
<gene>
    <name evidence="11" type="ORF">H9L14_02765</name>
</gene>
<evidence type="ECO:0000256" key="4">
    <source>
        <dbReference type="ARBA" id="ARBA00022679"/>
    </source>
</evidence>
<dbReference type="InterPro" id="IPR003594">
    <property type="entry name" value="HATPase_dom"/>
</dbReference>
<keyword evidence="5" id="KW-0547">Nucleotide-binding</keyword>
<sequence length="459" mass="48939">MHALVIEDDPLIAMSIEDILAECGFTSFDVVGSTEQALVAARMRCPDLITADVQLNPGSGIDAVDRICDGPPIPVIFITGSPADVVKRMPHHPLIVKPFTKEVVSRAVRSALATAEKAKVMTETIPVADTVTALGKALIVSSRAPLLLLAEDLTVIGASGSFCSAFGIDPATVNGTKLAALGDGEWDVPQLNSLLRATFDHAASIDAYEMDLKRKGHEPACLVLNAHKLEYGDAEQPRIVLAVTDITSARLAEKLKDELVRRNQILLQELQHRVANSLQIIASVLMQSARRVQSEETRTHLQDAHQRVMSIATLQKQLAMKSADKVELNKYLSDLCASIGASMIDDANRISLSSKVDDTVTNANVSVSLGLIVTELVINALKHAFPGRNQKGQIQVDYSSSDKGWTLTVGDNGNGMAAESDAKPGLGTGIVKALAKQLDATVDVANQDPGTKVTVAHVS</sequence>
<dbReference type="Proteomes" id="UP000516105">
    <property type="component" value="Chromosome"/>
</dbReference>
<dbReference type="Pfam" id="PF02518">
    <property type="entry name" value="HATPase_c"/>
    <property type="match status" value="1"/>
</dbReference>
<organism evidence="11 12">
    <name type="scientific">Sphingomonas sediminicola</name>
    <dbReference type="NCBI Taxonomy" id="386874"/>
    <lineage>
        <taxon>Bacteria</taxon>
        <taxon>Pseudomonadati</taxon>
        <taxon>Pseudomonadota</taxon>
        <taxon>Alphaproteobacteria</taxon>
        <taxon>Sphingomonadales</taxon>
        <taxon>Sphingomonadaceae</taxon>
        <taxon>Sphingomonas</taxon>
    </lineage>
</organism>
<keyword evidence="12" id="KW-1185">Reference proteome</keyword>
<feature type="domain" description="Response regulatory" evidence="10">
    <location>
        <begin position="2"/>
        <end position="112"/>
    </location>
</feature>
<dbReference type="SUPFAM" id="SSF52172">
    <property type="entry name" value="CheY-like"/>
    <property type="match status" value="1"/>
</dbReference>
<dbReference type="InterPro" id="IPR011006">
    <property type="entry name" value="CheY-like_superfamily"/>
</dbReference>
<evidence type="ECO:0000256" key="7">
    <source>
        <dbReference type="ARBA" id="ARBA00022840"/>
    </source>
</evidence>
<evidence type="ECO:0000259" key="9">
    <source>
        <dbReference type="PROSITE" id="PS50109"/>
    </source>
</evidence>
<evidence type="ECO:0000256" key="3">
    <source>
        <dbReference type="ARBA" id="ARBA00022553"/>
    </source>
</evidence>
<dbReference type="PROSITE" id="PS50109">
    <property type="entry name" value="HIS_KIN"/>
    <property type="match status" value="1"/>
</dbReference>
<keyword evidence="6" id="KW-0418">Kinase</keyword>
<dbReference type="InterPro" id="IPR011495">
    <property type="entry name" value="Sig_transdc_His_kin_sub2_dim/P"/>
</dbReference>
<evidence type="ECO:0000256" key="1">
    <source>
        <dbReference type="ARBA" id="ARBA00000085"/>
    </source>
</evidence>
<dbReference type="EC" id="2.7.13.3" evidence="2"/>
<dbReference type="SUPFAM" id="SSF55874">
    <property type="entry name" value="ATPase domain of HSP90 chaperone/DNA topoisomerase II/histidine kinase"/>
    <property type="match status" value="1"/>
</dbReference>
<keyword evidence="3 8" id="KW-0597">Phosphoprotein</keyword>
<dbReference type="Pfam" id="PF07568">
    <property type="entry name" value="HisKA_2"/>
    <property type="match status" value="1"/>
</dbReference>
<dbReference type="PROSITE" id="PS50110">
    <property type="entry name" value="RESPONSE_REGULATORY"/>
    <property type="match status" value="1"/>
</dbReference>
<feature type="domain" description="Histidine kinase" evidence="9">
    <location>
        <begin position="269"/>
        <end position="459"/>
    </location>
</feature>
<dbReference type="RefSeq" id="WP_187709140.1">
    <property type="nucleotide sequence ID" value="NZ_CP060782.1"/>
</dbReference>
<dbReference type="SUPFAM" id="SSF55785">
    <property type="entry name" value="PYP-like sensor domain (PAS domain)"/>
    <property type="match status" value="1"/>
</dbReference>
<evidence type="ECO:0000313" key="11">
    <source>
        <dbReference type="EMBL" id="QNP46187.1"/>
    </source>
</evidence>
<feature type="modified residue" description="4-aspartylphosphate" evidence="8">
    <location>
        <position position="52"/>
    </location>
</feature>
<protein>
    <recommendedName>
        <fullName evidence="2">histidine kinase</fullName>
        <ecNumber evidence="2">2.7.13.3</ecNumber>
    </recommendedName>
</protein>
<dbReference type="Gene3D" id="3.30.450.20">
    <property type="entry name" value="PAS domain"/>
    <property type="match status" value="1"/>
</dbReference>
<dbReference type="EMBL" id="CP060782">
    <property type="protein sequence ID" value="QNP46187.1"/>
    <property type="molecule type" value="Genomic_DNA"/>
</dbReference>
<dbReference type="Gene3D" id="3.30.565.10">
    <property type="entry name" value="Histidine kinase-like ATPase, C-terminal domain"/>
    <property type="match status" value="1"/>
</dbReference>
<evidence type="ECO:0000256" key="6">
    <source>
        <dbReference type="ARBA" id="ARBA00022777"/>
    </source>
</evidence>
<dbReference type="InterPro" id="IPR005467">
    <property type="entry name" value="His_kinase_dom"/>
</dbReference>
<dbReference type="InterPro" id="IPR035965">
    <property type="entry name" value="PAS-like_dom_sf"/>
</dbReference>
<evidence type="ECO:0000256" key="5">
    <source>
        <dbReference type="ARBA" id="ARBA00022741"/>
    </source>
</evidence>
<dbReference type="SMART" id="SM00448">
    <property type="entry name" value="REC"/>
    <property type="match status" value="1"/>
</dbReference>
<evidence type="ECO:0000313" key="12">
    <source>
        <dbReference type="Proteomes" id="UP000516105"/>
    </source>
</evidence>
<dbReference type="PANTHER" id="PTHR41523:SF8">
    <property type="entry name" value="ETHYLENE RESPONSE SENSOR PROTEIN"/>
    <property type="match status" value="1"/>
</dbReference>
<evidence type="ECO:0000259" key="10">
    <source>
        <dbReference type="PROSITE" id="PS50110"/>
    </source>
</evidence>